<evidence type="ECO:0000256" key="3">
    <source>
        <dbReference type="ARBA" id="ARBA00022989"/>
    </source>
</evidence>
<dbReference type="InterPro" id="IPR006189">
    <property type="entry name" value="CHASE_dom"/>
</dbReference>
<comment type="caution">
    <text evidence="9">The sequence shown here is derived from an EMBL/GenBank/DDBJ whole genome shotgun (WGS) entry which is preliminary data.</text>
</comment>
<keyword evidence="10" id="KW-1185">Reference proteome</keyword>
<dbReference type="SMART" id="SM01079">
    <property type="entry name" value="CHASE"/>
    <property type="match status" value="1"/>
</dbReference>
<dbReference type="InterPro" id="IPR013655">
    <property type="entry name" value="PAS_fold_3"/>
</dbReference>
<dbReference type="InterPro" id="IPR043128">
    <property type="entry name" value="Rev_trsase/Diguanyl_cyclase"/>
</dbReference>
<organism evidence="9 10">
    <name type="scientific">Pelagibacterium lentulum</name>
    <dbReference type="NCBI Taxonomy" id="2029865"/>
    <lineage>
        <taxon>Bacteria</taxon>
        <taxon>Pseudomonadati</taxon>
        <taxon>Pseudomonadota</taxon>
        <taxon>Alphaproteobacteria</taxon>
        <taxon>Hyphomicrobiales</taxon>
        <taxon>Devosiaceae</taxon>
        <taxon>Pelagibacterium</taxon>
    </lineage>
</organism>
<dbReference type="SUPFAM" id="SSF141868">
    <property type="entry name" value="EAL domain-like"/>
    <property type="match status" value="1"/>
</dbReference>
<dbReference type="InterPro" id="IPR000160">
    <property type="entry name" value="GGDEF_dom"/>
</dbReference>
<evidence type="ECO:0000313" key="9">
    <source>
        <dbReference type="EMBL" id="GGA63097.1"/>
    </source>
</evidence>
<dbReference type="CDD" id="cd01948">
    <property type="entry name" value="EAL"/>
    <property type="match status" value="1"/>
</dbReference>
<evidence type="ECO:0000256" key="1">
    <source>
        <dbReference type="ARBA" id="ARBA00004370"/>
    </source>
</evidence>
<keyword evidence="5" id="KW-0175">Coiled coil</keyword>
<keyword evidence="4" id="KW-0472">Membrane</keyword>
<dbReference type="EMBL" id="BMKB01000009">
    <property type="protein sequence ID" value="GGA63097.1"/>
    <property type="molecule type" value="Genomic_DNA"/>
</dbReference>
<dbReference type="RefSeq" id="WP_127071308.1">
    <property type="nucleotide sequence ID" value="NZ_BMKB01000009.1"/>
</dbReference>
<evidence type="ECO:0000313" key="10">
    <source>
        <dbReference type="Proteomes" id="UP000596977"/>
    </source>
</evidence>
<dbReference type="PROSITE" id="PS50887">
    <property type="entry name" value="GGDEF"/>
    <property type="match status" value="1"/>
</dbReference>
<dbReference type="InterPro" id="IPR052155">
    <property type="entry name" value="Biofilm_reg_signaling"/>
</dbReference>
<dbReference type="Pfam" id="PF08447">
    <property type="entry name" value="PAS_3"/>
    <property type="match status" value="1"/>
</dbReference>
<proteinExistence type="predicted"/>
<keyword evidence="2" id="KW-0812">Transmembrane</keyword>
<evidence type="ECO:0000259" key="6">
    <source>
        <dbReference type="PROSITE" id="PS50839"/>
    </source>
</evidence>
<dbReference type="InterPro" id="IPR035919">
    <property type="entry name" value="EAL_sf"/>
</dbReference>
<name>A0A916W3K4_9HYPH</name>
<feature type="domain" description="GGDEF" evidence="8">
    <location>
        <begin position="484"/>
        <end position="617"/>
    </location>
</feature>
<dbReference type="PROSITE" id="PS50839">
    <property type="entry name" value="CHASE"/>
    <property type="match status" value="1"/>
</dbReference>
<evidence type="ECO:0000256" key="2">
    <source>
        <dbReference type="ARBA" id="ARBA00022692"/>
    </source>
</evidence>
<protein>
    <submittedName>
        <fullName evidence="9">Diguanylate cyclase</fullName>
    </submittedName>
</protein>
<evidence type="ECO:0000256" key="5">
    <source>
        <dbReference type="SAM" id="Coils"/>
    </source>
</evidence>
<gene>
    <name evidence="9" type="ORF">GCM10011499_36850</name>
</gene>
<dbReference type="PANTHER" id="PTHR44757">
    <property type="entry name" value="DIGUANYLATE CYCLASE DGCP"/>
    <property type="match status" value="1"/>
</dbReference>
<dbReference type="SMART" id="SM00267">
    <property type="entry name" value="GGDEF"/>
    <property type="match status" value="1"/>
</dbReference>
<dbReference type="GO" id="GO:0016020">
    <property type="term" value="C:membrane"/>
    <property type="evidence" value="ECO:0007669"/>
    <property type="project" value="UniProtKB-SubCell"/>
</dbReference>
<evidence type="ECO:0000256" key="4">
    <source>
        <dbReference type="ARBA" id="ARBA00023136"/>
    </source>
</evidence>
<dbReference type="InterPro" id="IPR029787">
    <property type="entry name" value="Nucleotide_cyclase"/>
</dbReference>
<dbReference type="NCBIfam" id="TIGR00254">
    <property type="entry name" value="GGDEF"/>
    <property type="match status" value="1"/>
</dbReference>
<dbReference type="PROSITE" id="PS50883">
    <property type="entry name" value="EAL"/>
    <property type="match status" value="1"/>
</dbReference>
<accession>A0A916W3K4</accession>
<dbReference type="InterPro" id="IPR042240">
    <property type="entry name" value="CHASE_sf"/>
</dbReference>
<dbReference type="Gene3D" id="3.30.450.20">
    <property type="entry name" value="PAS domain"/>
    <property type="match status" value="1"/>
</dbReference>
<feature type="coiled-coil region" evidence="5">
    <location>
        <begin position="425"/>
        <end position="452"/>
    </location>
</feature>
<dbReference type="Pfam" id="PF00563">
    <property type="entry name" value="EAL"/>
    <property type="match status" value="1"/>
</dbReference>
<dbReference type="Gene3D" id="3.20.20.450">
    <property type="entry name" value="EAL domain"/>
    <property type="match status" value="1"/>
</dbReference>
<dbReference type="GO" id="GO:0007165">
    <property type="term" value="P:signal transduction"/>
    <property type="evidence" value="ECO:0007669"/>
    <property type="project" value="UniProtKB-ARBA"/>
</dbReference>
<reference evidence="9 10" key="1">
    <citation type="journal article" date="2014" name="Int. J. Syst. Evol. Microbiol.">
        <title>Complete genome sequence of Corynebacterium casei LMG S-19264T (=DSM 44701T), isolated from a smear-ripened cheese.</title>
        <authorList>
            <consortium name="US DOE Joint Genome Institute (JGI-PGF)"/>
            <person name="Walter F."/>
            <person name="Albersmeier A."/>
            <person name="Kalinowski J."/>
            <person name="Ruckert C."/>
        </authorList>
    </citation>
    <scope>NUCLEOTIDE SEQUENCE [LARGE SCALE GENOMIC DNA]</scope>
    <source>
        <strain evidence="9 10">CGMCC 1.15896</strain>
    </source>
</reference>
<dbReference type="InterPro" id="IPR035965">
    <property type="entry name" value="PAS-like_dom_sf"/>
</dbReference>
<dbReference type="Gene3D" id="3.30.70.270">
    <property type="match status" value="1"/>
</dbReference>
<dbReference type="SMART" id="SM00052">
    <property type="entry name" value="EAL"/>
    <property type="match status" value="1"/>
</dbReference>
<comment type="subcellular location">
    <subcellularLocation>
        <location evidence="1">Membrane</location>
    </subcellularLocation>
</comment>
<evidence type="ECO:0000259" key="7">
    <source>
        <dbReference type="PROSITE" id="PS50883"/>
    </source>
</evidence>
<feature type="domain" description="CHASE" evidence="6">
    <location>
        <begin position="104"/>
        <end position="245"/>
    </location>
</feature>
<dbReference type="Pfam" id="PF03924">
    <property type="entry name" value="CHASE"/>
    <property type="match status" value="1"/>
</dbReference>
<dbReference type="Proteomes" id="UP000596977">
    <property type="component" value="Unassembled WGS sequence"/>
</dbReference>
<dbReference type="GO" id="GO:0003824">
    <property type="term" value="F:catalytic activity"/>
    <property type="evidence" value="ECO:0007669"/>
    <property type="project" value="UniProtKB-ARBA"/>
</dbReference>
<sequence length="882" mass="97422">MANAIFRSSYIPTAIALVVTIAAGIFADIQNRAVYEQSQRTHVLDKVSLIRARLEGKVTSNIQLVHGLVSTITTEPGMSQARYENLASYLFSQPNELLNVAAAPDLVVNYVYPREGNEAAIGLDYSLNAQQREAALQARDTGALVLAGPVQLVQGGRGFIGRFPVFARNVAGQPYFWGIVSAVIDADRLYAEAGLLDPDLDIDIAITGHDGTGASGNTFFGNPEVRRLDPVIAEVGLPTGSWIVSATPRGGWGAAPPNTVQLWAMIAIASALVLLPILMAGRLSEERRKAIAEQRHREAELARLSRRLELALATSQVGVWDMNIFTGELSWDDRMNEIYGLPTDGGMREYHHWSNRLHPDDLARAQRDYNEAIRANGRYVSNFRVITPQGETRHIRAIGAVSKDMEGEAHIVGVNWDVTTDAELNEALVRAKTQAEAKNIELETAKARIEHNALHDSLTGLPNRRYLDDILEMHAKRGQQGGGSNLAILHIDLDRFKQINDTLGHAAGDAMLIHAAEILKASVRQSDFVARIGGDEFVVLCLGEKSRESLRALAERIIEAMRQPVMYKGHECRIGSSIGIASGQAKEIDPKQVLVNADIALYRAKGRGRNRCEFFSDELQAEIITTKRVADDILNGIENREFVAYYQPQFDAKTLDIIGVEALVRWNHPLRGLLTPNTFLSIAEDLNVVATLDRIMLEQSLSQLTRWRDEGLEIGRASVNVSARRLHDEHLVESLRKLSIDPGTISFELVESIYLDESENIVNWNIDQIRDMGIDIEIDDFGTGHTSIVSLLQLRPSRLKIDRQIIEPITTSHAQRSLVRSIIEIGRSLGIEAVAEGVETLDQAVLLRDMGCHSLQGYAFARPMSAEALTAFVKENAWRNAG</sequence>
<dbReference type="OrthoDB" id="9814202at2"/>
<dbReference type="FunFam" id="3.30.70.270:FF:000001">
    <property type="entry name" value="Diguanylate cyclase domain protein"/>
    <property type="match status" value="1"/>
</dbReference>
<dbReference type="SUPFAM" id="SSF55785">
    <property type="entry name" value="PYP-like sensor domain (PAS domain)"/>
    <property type="match status" value="1"/>
</dbReference>
<dbReference type="Gene3D" id="2.10.70.100">
    <property type="match status" value="1"/>
</dbReference>
<dbReference type="PANTHER" id="PTHR44757:SF2">
    <property type="entry name" value="BIOFILM ARCHITECTURE MAINTENANCE PROTEIN MBAA"/>
    <property type="match status" value="1"/>
</dbReference>
<dbReference type="InterPro" id="IPR001633">
    <property type="entry name" value="EAL_dom"/>
</dbReference>
<keyword evidence="3" id="KW-1133">Transmembrane helix</keyword>
<dbReference type="AlphaFoldDB" id="A0A916W3K4"/>
<dbReference type="CDD" id="cd01949">
    <property type="entry name" value="GGDEF"/>
    <property type="match status" value="1"/>
</dbReference>
<dbReference type="Gene3D" id="3.30.450.350">
    <property type="entry name" value="CHASE domain"/>
    <property type="match status" value="1"/>
</dbReference>
<dbReference type="SUPFAM" id="SSF55073">
    <property type="entry name" value="Nucleotide cyclase"/>
    <property type="match status" value="1"/>
</dbReference>
<feature type="domain" description="EAL" evidence="7">
    <location>
        <begin position="626"/>
        <end position="877"/>
    </location>
</feature>
<dbReference type="Pfam" id="PF00990">
    <property type="entry name" value="GGDEF"/>
    <property type="match status" value="1"/>
</dbReference>
<evidence type="ECO:0000259" key="8">
    <source>
        <dbReference type="PROSITE" id="PS50887"/>
    </source>
</evidence>